<dbReference type="InterPro" id="IPR024195">
    <property type="entry name" value="NUDIX_hydrolase_YfcD_pred"/>
</dbReference>
<keyword evidence="3 6" id="KW-0479">Metal-binding</keyword>
<comment type="caution">
    <text evidence="8">The sequence shown here is derived from an EMBL/GenBank/DDBJ whole genome shotgun (WGS) entry which is preliminary data.</text>
</comment>
<evidence type="ECO:0000256" key="4">
    <source>
        <dbReference type="ARBA" id="ARBA00022801"/>
    </source>
</evidence>
<dbReference type="GO" id="GO:0016817">
    <property type="term" value="F:hydrolase activity, acting on acid anhydrides"/>
    <property type="evidence" value="ECO:0007669"/>
    <property type="project" value="InterPro"/>
</dbReference>
<gene>
    <name evidence="8" type="ORF">EFL95_12775</name>
</gene>
<keyword evidence="5 6" id="KW-0460">Magnesium</keyword>
<accession>A0A3N0DWE6</accession>
<dbReference type="PROSITE" id="PS51462">
    <property type="entry name" value="NUDIX"/>
    <property type="match status" value="1"/>
</dbReference>
<evidence type="ECO:0000256" key="3">
    <source>
        <dbReference type="ARBA" id="ARBA00022723"/>
    </source>
</evidence>
<dbReference type="SUPFAM" id="SSF55811">
    <property type="entry name" value="Nudix"/>
    <property type="match status" value="1"/>
</dbReference>
<dbReference type="CDD" id="cd04697">
    <property type="entry name" value="NUDIX_Hydrolase"/>
    <property type="match status" value="1"/>
</dbReference>
<name>A0A3N0DWE6_9ACTN</name>
<comment type="cofactor">
    <cofactor evidence="1">
        <name>Mg(2+)</name>
        <dbReference type="ChEBI" id="CHEBI:18420"/>
    </cofactor>
</comment>
<organism evidence="8 9">
    <name type="scientific">Nocardioides marmorisolisilvae</name>
    <dbReference type="NCBI Taxonomy" id="1542737"/>
    <lineage>
        <taxon>Bacteria</taxon>
        <taxon>Bacillati</taxon>
        <taxon>Actinomycetota</taxon>
        <taxon>Actinomycetes</taxon>
        <taxon>Propionibacteriales</taxon>
        <taxon>Nocardioidaceae</taxon>
        <taxon>Nocardioides</taxon>
    </lineage>
</organism>
<dbReference type="RefSeq" id="WP_123234320.1">
    <property type="nucleotide sequence ID" value="NZ_RJSG01000002.1"/>
</dbReference>
<dbReference type="PANTHER" id="PTHR10885:SF0">
    <property type="entry name" value="ISOPENTENYL-DIPHOSPHATE DELTA-ISOMERASE"/>
    <property type="match status" value="1"/>
</dbReference>
<feature type="binding site" evidence="6">
    <location>
        <position position="82"/>
    </location>
    <ligand>
        <name>Mg(2+)</name>
        <dbReference type="ChEBI" id="CHEBI:18420"/>
    </ligand>
</feature>
<feature type="domain" description="Nudix hydrolase" evidence="7">
    <location>
        <begin position="29"/>
        <end position="157"/>
    </location>
</feature>
<reference evidence="8 9" key="1">
    <citation type="submission" date="2018-11" db="EMBL/GenBank/DDBJ databases">
        <authorList>
            <person name="Li F."/>
        </authorList>
    </citation>
    <scope>NUCLEOTIDE SEQUENCE [LARGE SCALE GENOMIC DNA]</scope>
    <source>
        <strain evidence="8 9">KIS18-7</strain>
    </source>
</reference>
<evidence type="ECO:0000256" key="1">
    <source>
        <dbReference type="ARBA" id="ARBA00001946"/>
    </source>
</evidence>
<protein>
    <submittedName>
        <fullName evidence="8">NUDIX domain-containing protein</fullName>
    </submittedName>
</protein>
<dbReference type="GO" id="GO:0046872">
    <property type="term" value="F:metal ion binding"/>
    <property type="evidence" value="ECO:0007669"/>
    <property type="project" value="UniProtKB-KW"/>
</dbReference>
<dbReference type="Pfam" id="PF00293">
    <property type="entry name" value="NUDIX"/>
    <property type="match status" value="1"/>
</dbReference>
<dbReference type="InterPro" id="IPR015797">
    <property type="entry name" value="NUDIX_hydrolase-like_dom_sf"/>
</dbReference>
<keyword evidence="9" id="KW-1185">Reference proteome</keyword>
<sequence length="168" mass="18243">MTEEQVALVDELGQVVGSAPRSVVRRDNLLHSATAILVHDTEGRTYVHRRSDTKDWAPGHWDAAAGGVIALGEDPYASAVRELGEELGITGVALEPLGTHLYEDDTTRCFEHAFAAVWDGPVIHQPEEVAEGRWVTPEELAAMLGDPQIAFVPDTRQLLAVLAGRMGR</sequence>
<evidence type="ECO:0000313" key="8">
    <source>
        <dbReference type="EMBL" id="RNL79816.1"/>
    </source>
</evidence>
<evidence type="ECO:0000256" key="6">
    <source>
        <dbReference type="PIRSR" id="PIRSR017340-1"/>
    </source>
</evidence>
<evidence type="ECO:0000256" key="2">
    <source>
        <dbReference type="ARBA" id="ARBA00005582"/>
    </source>
</evidence>
<evidence type="ECO:0000259" key="7">
    <source>
        <dbReference type="PROSITE" id="PS51462"/>
    </source>
</evidence>
<dbReference type="Proteomes" id="UP000277094">
    <property type="component" value="Unassembled WGS sequence"/>
</dbReference>
<comment type="similarity">
    <text evidence="2">Belongs to the Nudix hydrolase family.</text>
</comment>
<dbReference type="PANTHER" id="PTHR10885">
    <property type="entry name" value="ISOPENTENYL-DIPHOSPHATE DELTA-ISOMERASE"/>
    <property type="match status" value="1"/>
</dbReference>
<dbReference type="PIRSF" id="PIRSF017340">
    <property type="entry name" value="Nudix_hydro"/>
    <property type="match status" value="1"/>
</dbReference>
<feature type="binding site" evidence="6">
    <location>
        <position position="86"/>
    </location>
    <ligand>
        <name>Mg(2+)</name>
        <dbReference type="ChEBI" id="CHEBI:18420"/>
    </ligand>
</feature>
<dbReference type="InterPro" id="IPR000086">
    <property type="entry name" value="NUDIX_hydrolase_dom"/>
</dbReference>
<evidence type="ECO:0000256" key="5">
    <source>
        <dbReference type="ARBA" id="ARBA00022842"/>
    </source>
</evidence>
<dbReference type="EMBL" id="RJSG01000002">
    <property type="protein sequence ID" value="RNL79816.1"/>
    <property type="molecule type" value="Genomic_DNA"/>
</dbReference>
<dbReference type="OrthoDB" id="67499at2"/>
<keyword evidence="4" id="KW-0378">Hydrolase</keyword>
<dbReference type="AlphaFoldDB" id="A0A3N0DWE6"/>
<proteinExistence type="inferred from homology"/>
<evidence type="ECO:0000313" key="9">
    <source>
        <dbReference type="Proteomes" id="UP000277094"/>
    </source>
</evidence>
<dbReference type="Gene3D" id="3.90.79.10">
    <property type="entry name" value="Nucleoside Triphosphate Pyrophosphohydrolase"/>
    <property type="match status" value="1"/>
</dbReference>